<dbReference type="EMBL" id="BMAT01003010">
    <property type="protein sequence ID" value="GFS18736.1"/>
    <property type="molecule type" value="Genomic_DNA"/>
</dbReference>
<reference evidence="1 2" key="1">
    <citation type="journal article" date="2021" name="Elife">
        <title>Chloroplast acquisition without the gene transfer in kleptoplastic sea slugs, Plakobranchus ocellatus.</title>
        <authorList>
            <person name="Maeda T."/>
            <person name="Takahashi S."/>
            <person name="Yoshida T."/>
            <person name="Shimamura S."/>
            <person name="Takaki Y."/>
            <person name="Nagai Y."/>
            <person name="Toyoda A."/>
            <person name="Suzuki Y."/>
            <person name="Arimoto A."/>
            <person name="Ishii H."/>
            <person name="Satoh N."/>
            <person name="Nishiyama T."/>
            <person name="Hasebe M."/>
            <person name="Maruyama T."/>
            <person name="Minagawa J."/>
            <person name="Obokata J."/>
            <person name="Shigenobu S."/>
        </authorList>
    </citation>
    <scope>NUCLEOTIDE SEQUENCE [LARGE SCALE GENOMIC DNA]</scope>
</reference>
<keyword evidence="2" id="KW-1185">Reference proteome</keyword>
<accession>A0AAV4J8K4</accession>
<sequence length="136" mass="15182">MIRSNKEKKFQVSLLRSIKRKTSFSFTTYKVYVFQINKKNVNLYITTLRSCHPNSKPISIHARSNPWLASPNNRKWKCVGTKGDRNVTLVIAPSPGQTLNSLDVHATVTAPLPPVLVLPYPSINSVPTPIGTNVLL</sequence>
<comment type="caution">
    <text evidence="1">The sequence shown here is derived from an EMBL/GenBank/DDBJ whole genome shotgun (WGS) entry which is preliminary data.</text>
</comment>
<dbReference type="AlphaFoldDB" id="A0AAV4J8K4"/>
<gene>
    <name evidence="1" type="ORF">ElyMa_001529700</name>
</gene>
<name>A0AAV4J8K4_9GAST</name>
<evidence type="ECO:0000313" key="2">
    <source>
        <dbReference type="Proteomes" id="UP000762676"/>
    </source>
</evidence>
<proteinExistence type="predicted"/>
<evidence type="ECO:0000313" key="1">
    <source>
        <dbReference type="EMBL" id="GFS18736.1"/>
    </source>
</evidence>
<organism evidence="1 2">
    <name type="scientific">Elysia marginata</name>
    <dbReference type="NCBI Taxonomy" id="1093978"/>
    <lineage>
        <taxon>Eukaryota</taxon>
        <taxon>Metazoa</taxon>
        <taxon>Spiralia</taxon>
        <taxon>Lophotrochozoa</taxon>
        <taxon>Mollusca</taxon>
        <taxon>Gastropoda</taxon>
        <taxon>Heterobranchia</taxon>
        <taxon>Euthyneura</taxon>
        <taxon>Panpulmonata</taxon>
        <taxon>Sacoglossa</taxon>
        <taxon>Placobranchoidea</taxon>
        <taxon>Plakobranchidae</taxon>
        <taxon>Elysia</taxon>
    </lineage>
</organism>
<protein>
    <submittedName>
        <fullName evidence="1">Uncharacterized protein</fullName>
    </submittedName>
</protein>
<dbReference type="Proteomes" id="UP000762676">
    <property type="component" value="Unassembled WGS sequence"/>
</dbReference>